<keyword evidence="5 8" id="KW-1133">Transmembrane helix</keyword>
<evidence type="ECO:0000256" key="7">
    <source>
        <dbReference type="RuleBase" id="RU000477"/>
    </source>
</evidence>
<feature type="transmembrane region" description="Helical" evidence="8">
    <location>
        <begin position="163"/>
        <end position="184"/>
    </location>
</feature>
<dbReference type="PRINTS" id="PR00783">
    <property type="entry name" value="MINTRINSICP"/>
</dbReference>
<name>A0A2N5M653_9BACI</name>
<proteinExistence type="inferred from homology"/>
<evidence type="ECO:0000256" key="8">
    <source>
        <dbReference type="SAM" id="Phobius"/>
    </source>
</evidence>
<dbReference type="AlphaFoldDB" id="A0A2N5M653"/>
<dbReference type="InterPro" id="IPR000425">
    <property type="entry name" value="MIP"/>
</dbReference>
<comment type="similarity">
    <text evidence="2 7">Belongs to the MIP/aquaporin (TC 1.A.8) family.</text>
</comment>
<keyword evidence="3 7" id="KW-0813">Transport</keyword>
<dbReference type="PANTHER" id="PTHR43829:SF9">
    <property type="entry name" value="AQUAPORIN-9"/>
    <property type="match status" value="1"/>
</dbReference>
<keyword evidence="10" id="KW-1185">Reference proteome</keyword>
<dbReference type="InterPro" id="IPR050363">
    <property type="entry name" value="MIP/Aquaporin"/>
</dbReference>
<sequence>MSPFMGEVIGTMILIVFGAGIGAGGSLNKSYANNPGWIVITIAWGLAVTMGVFAVGSISGAHLNPAVTVALAINGSFDWADVPGYILAQMLGAILGSALVFFHYLPHWKETKDPGTKLGVFATGPAIPHTFSNLFSEIFGTFILVLGLLFIGANKFTEGLNPIAVGLLIVVIGMSLGGTTGYAINPARDLGPRIAHFILPIPGKGSSNWGYAWIPVVGPLLGGAFGAVFYQAVFAGEVSGLFWVVTAAVLAILILAYTTGKKQPGEIEASKSIA</sequence>
<evidence type="ECO:0000313" key="10">
    <source>
        <dbReference type="Proteomes" id="UP000234748"/>
    </source>
</evidence>
<organism evidence="9 10">
    <name type="scientific">Peribacillus deserti</name>
    <dbReference type="NCBI Taxonomy" id="673318"/>
    <lineage>
        <taxon>Bacteria</taxon>
        <taxon>Bacillati</taxon>
        <taxon>Bacillota</taxon>
        <taxon>Bacilli</taxon>
        <taxon>Bacillales</taxon>
        <taxon>Bacillaceae</taxon>
        <taxon>Peribacillus</taxon>
    </lineage>
</organism>
<protein>
    <submittedName>
        <fullName evidence="9">Aquaporin</fullName>
    </submittedName>
</protein>
<dbReference type="GO" id="GO:0015254">
    <property type="term" value="F:glycerol channel activity"/>
    <property type="evidence" value="ECO:0007669"/>
    <property type="project" value="TreeGrafter"/>
</dbReference>
<dbReference type="Proteomes" id="UP000234748">
    <property type="component" value="Unassembled WGS sequence"/>
</dbReference>
<feature type="transmembrane region" description="Helical" evidence="8">
    <location>
        <begin position="240"/>
        <end position="258"/>
    </location>
</feature>
<dbReference type="PANTHER" id="PTHR43829">
    <property type="entry name" value="AQUAPORIN OR AQUAGLYCEROPORIN RELATED"/>
    <property type="match status" value="1"/>
</dbReference>
<dbReference type="Pfam" id="PF00230">
    <property type="entry name" value="MIP"/>
    <property type="match status" value="1"/>
</dbReference>
<dbReference type="GO" id="GO:0005886">
    <property type="term" value="C:plasma membrane"/>
    <property type="evidence" value="ECO:0007669"/>
    <property type="project" value="TreeGrafter"/>
</dbReference>
<dbReference type="Gene3D" id="1.20.1080.10">
    <property type="entry name" value="Glycerol uptake facilitator protein"/>
    <property type="match status" value="1"/>
</dbReference>
<feature type="transmembrane region" description="Helical" evidence="8">
    <location>
        <begin position="6"/>
        <end position="25"/>
    </location>
</feature>
<feature type="transmembrane region" description="Helical" evidence="8">
    <location>
        <begin position="82"/>
        <end position="105"/>
    </location>
</feature>
<comment type="subcellular location">
    <subcellularLocation>
        <location evidence="1">Membrane</location>
        <topology evidence="1">Multi-pass membrane protein</topology>
    </subcellularLocation>
</comment>
<feature type="transmembrane region" description="Helical" evidence="8">
    <location>
        <begin position="211"/>
        <end position="234"/>
    </location>
</feature>
<feature type="transmembrane region" description="Helical" evidence="8">
    <location>
        <begin position="37"/>
        <end position="62"/>
    </location>
</feature>
<dbReference type="RefSeq" id="WP_101642180.1">
    <property type="nucleotide sequence ID" value="NZ_PGUY01000034.1"/>
</dbReference>
<evidence type="ECO:0000256" key="5">
    <source>
        <dbReference type="ARBA" id="ARBA00022989"/>
    </source>
</evidence>
<evidence type="ECO:0000313" key="9">
    <source>
        <dbReference type="EMBL" id="PLT29773.1"/>
    </source>
</evidence>
<keyword evidence="6 8" id="KW-0472">Membrane</keyword>
<evidence type="ECO:0000256" key="1">
    <source>
        <dbReference type="ARBA" id="ARBA00004141"/>
    </source>
</evidence>
<evidence type="ECO:0000256" key="6">
    <source>
        <dbReference type="ARBA" id="ARBA00023136"/>
    </source>
</evidence>
<evidence type="ECO:0000256" key="4">
    <source>
        <dbReference type="ARBA" id="ARBA00022692"/>
    </source>
</evidence>
<comment type="caution">
    <text evidence="9">The sequence shown here is derived from an EMBL/GenBank/DDBJ whole genome shotgun (WGS) entry which is preliminary data.</text>
</comment>
<dbReference type="PROSITE" id="PS00221">
    <property type="entry name" value="MIP"/>
    <property type="match status" value="1"/>
</dbReference>
<accession>A0A2N5M653</accession>
<dbReference type="NCBIfam" id="TIGR00861">
    <property type="entry name" value="MIP"/>
    <property type="match status" value="1"/>
</dbReference>
<dbReference type="OrthoDB" id="9807293at2"/>
<dbReference type="InterPro" id="IPR022357">
    <property type="entry name" value="MIP_CS"/>
</dbReference>
<dbReference type="EMBL" id="PGUY01000034">
    <property type="protein sequence ID" value="PLT29773.1"/>
    <property type="molecule type" value="Genomic_DNA"/>
</dbReference>
<feature type="transmembrane region" description="Helical" evidence="8">
    <location>
        <begin position="126"/>
        <end position="151"/>
    </location>
</feature>
<dbReference type="InterPro" id="IPR023271">
    <property type="entry name" value="Aquaporin-like"/>
</dbReference>
<gene>
    <name evidence="9" type="ORF">CUU66_11335</name>
</gene>
<evidence type="ECO:0000256" key="3">
    <source>
        <dbReference type="ARBA" id="ARBA00022448"/>
    </source>
</evidence>
<dbReference type="SUPFAM" id="SSF81338">
    <property type="entry name" value="Aquaporin-like"/>
    <property type="match status" value="1"/>
</dbReference>
<evidence type="ECO:0000256" key="2">
    <source>
        <dbReference type="ARBA" id="ARBA00006175"/>
    </source>
</evidence>
<keyword evidence="4 7" id="KW-0812">Transmembrane</keyword>
<reference evidence="9 10" key="1">
    <citation type="submission" date="2017-11" db="EMBL/GenBank/DDBJ databases">
        <title>Comparitive Functional Genomics of Dry Heat Resistant strains isolated from the Viking Spacecraft.</title>
        <authorList>
            <person name="Seuylemezian A."/>
            <person name="Cooper K."/>
            <person name="Vaishampayan P."/>
        </authorList>
    </citation>
    <scope>NUCLEOTIDE SEQUENCE [LARGE SCALE GENOMIC DNA]</scope>
    <source>
        <strain evidence="9 10">V1-29</strain>
    </source>
</reference>